<dbReference type="EMBL" id="JAUDJE010000004">
    <property type="protein sequence ID" value="MDM9558658.1"/>
    <property type="molecule type" value="Genomic_DNA"/>
</dbReference>
<evidence type="ECO:0000313" key="3">
    <source>
        <dbReference type="Proteomes" id="UP001175604"/>
    </source>
</evidence>
<accession>A0ABT7W0D8</accession>
<organism evidence="2 3">
    <name type="scientific">Bordetella petrii</name>
    <dbReference type="NCBI Taxonomy" id="94624"/>
    <lineage>
        <taxon>Bacteria</taxon>
        <taxon>Pseudomonadati</taxon>
        <taxon>Pseudomonadota</taxon>
        <taxon>Betaproteobacteria</taxon>
        <taxon>Burkholderiales</taxon>
        <taxon>Alcaligenaceae</taxon>
        <taxon>Bordetella</taxon>
    </lineage>
</organism>
<reference evidence="2" key="1">
    <citation type="submission" date="2023-06" db="EMBL/GenBank/DDBJ databases">
        <title>full genome analysis of Phenantherene degrader P3.</title>
        <authorList>
            <person name="Akbar A."/>
            <person name="Rahmeh R."/>
            <person name="Kishk M."/>
        </authorList>
    </citation>
    <scope>NUCLEOTIDE SEQUENCE</scope>
    <source>
        <strain evidence="2">P3</strain>
    </source>
</reference>
<feature type="region of interest" description="Disordered" evidence="1">
    <location>
        <begin position="14"/>
        <end position="36"/>
    </location>
</feature>
<name>A0ABT7W0D8_9BORD</name>
<proteinExistence type="predicted"/>
<keyword evidence="3" id="KW-1185">Reference proteome</keyword>
<dbReference type="Proteomes" id="UP001175604">
    <property type="component" value="Unassembled WGS sequence"/>
</dbReference>
<dbReference type="InterPro" id="IPR036514">
    <property type="entry name" value="SGNH_hydro_sf"/>
</dbReference>
<dbReference type="SUPFAM" id="SSF52266">
    <property type="entry name" value="SGNH hydrolase"/>
    <property type="match status" value="1"/>
</dbReference>
<gene>
    <name evidence="2" type="ORF">QUC21_06425</name>
</gene>
<protein>
    <recommendedName>
        <fullName evidence="4">Sialate O-acetylesterase domain-containing protein</fullName>
    </recommendedName>
</protein>
<feature type="compositionally biased region" description="Polar residues" evidence="1">
    <location>
        <begin position="20"/>
        <end position="32"/>
    </location>
</feature>
<sequence>MTLKTIAADITNLWRRQPKSPGSASPDTSAALRSSPDWQPPFAFPAGSTLLILVMGIGQSNSIGAKGFKPPEALTLNEWPEMLLMPDGPGFMDVRLGLPSGMERPGAETKLDPDRISGFKPLTSMQSQLVPGLGATPLEGLAHAFAAVVREKPALDIKICVFTSGWGGRLYKGLKKGSIPYDNGLKALQKLKHLADARGWHTWVPFIPVIHGESDSARPEYLSEYLAWQADYESDIQAITKQTSPIPFIATQASTFVGSANIYGVLAPYQAIATDSQKFHLASPYYPFAMAADNLHLGLQALILGEKIAHSAVRILGLSGPPSPGTIMPTHIAYDGDRTIDIRFHVPAPPLVQDRTHPAVNNPSPPDWGFRIYDGSCSPVDISSISIIDGHTVRIVTASSPAPGTSRSVDYALTGYPSKLKMAGQQARGQLRDSDTATSYATGQPLPNWCPHFREFF</sequence>
<evidence type="ECO:0000256" key="1">
    <source>
        <dbReference type="SAM" id="MobiDB-lite"/>
    </source>
</evidence>
<evidence type="ECO:0008006" key="4">
    <source>
        <dbReference type="Google" id="ProtNLM"/>
    </source>
</evidence>
<dbReference type="RefSeq" id="WP_289785026.1">
    <property type="nucleotide sequence ID" value="NZ_JAUDJE010000004.1"/>
</dbReference>
<comment type="caution">
    <text evidence="2">The sequence shown here is derived from an EMBL/GenBank/DDBJ whole genome shotgun (WGS) entry which is preliminary data.</text>
</comment>
<evidence type="ECO:0000313" key="2">
    <source>
        <dbReference type="EMBL" id="MDM9558658.1"/>
    </source>
</evidence>
<dbReference type="Gene3D" id="3.40.50.1110">
    <property type="entry name" value="SGNH hydrolase"/>
    <property type="match status" value="1"/>
</dbReference>